<proteinExistence type="predicted"/>
<dbReference type="EMBL" id="CP162607">
    <property type="protein sequence ID" value="XDK34669.1"/>
    <property type="molecule type" value="Genomic_DNA"/>
</dbReference>
<evidence type="ECO:0000313" key="1">
    <source>
        <dbReference type="EMBL" id="XDK34669.1"/>
    </source>
</evidence>
<organism evidence="1">
    <name type="scientific">Pseudomonas sp. Hg7Tf</name>
    <dbReference type="NCBI Taxonomy" id="3236988"/>
    <lineage>
        <taxon>Bacteria</taxon>
        <taxon>Pseudomonadati</taxon>
        <taxon>Pseudomonadota</taxon>
        <taxon>Gammaproteobacteria</taxon>
        <taxon>Pseudomonadales</taxon>
        <taxon>Pseudomonadaceae</taxon>
        <taxon>Pseudomonas</taxon>
    </lineage>
</organism>
<reference evidence="1" key="1">
    <citation type="submission" date="2024-07" db="EMBL/GenBank/DDBJ databases">
        <title>Identification and characteristics of a novel species of coltsfoot's symbiotic bacteria.</title>
        <authorList>
            <person name="Juszczyk A."/>
            <person name="Jasielczuk I."/>
            <person name="Gurgul A."/>
            <person name="Rogala M."/>
            <person name="Kowalczyk A."/>
            <person name="Szmatola T."/>
            <person name="Kosecka-Strojek M."/>
            <person name="Arent Z."/>
            <person name="Latowski D."/>
        </authorList>
    </citation>
    <scope>NUCLEOTIDE SEQUENCE</scope>
    <source>
        <strain evidence="1">Hg7Tf</strain>
    </source>
</reference>
<dbReference type="AlphaFoldDB" id="A0AB39HVF5"/>
<protein>
    <submittedName>
        <fullName evidence="1">Uncharacterized protein</fullName>
    </submittedName>
</protein>
<name>A0AB39HVF5_9PSED</name>
<gene>
    <name evidence="1" type="ORF">AB4Y39_13095</name>
</gene>
<sequence>MAARIPSYQRRVGPEVVGAPRALAASTDATGLARGVSNLAGDLAEIEQREIQEANQTALLNADNQLGSWQNNALFNPEGGAFTKKGSGALNITQSVLADFDKQQQAISDTLTTPQQRQMFQQSSLQRRTGLESKLGSYEFGEQQAYKDDVDKSSIELAMNSAALNYNDPQSVEQSRAKMDAVLQLRGARNGWSPEEMEAQRQNANSSMSQAVIQRMLVDSPQNAKALYEQYKGGMTAEDQIRATSSIDQGMRRLQAEARARQAEARQMQAIARVELQSRVQDAESAYMQGFEYDNPPNKADFIQALGPERADEAYKSFEKRQSLAPAIRDFATATPEERQEILAKFQPAKDGVAGQGFSEDDQLYQRLTTVTTGLLKQQQEDPAGYVARYSPTVRASFEAAQQTGTTEAYEAYAAATVAEQQRLGVQSPKLLPDAAANQIAAGFNSQVLGGESAATLIEQQQEQWGKNFPLIAQQLGNKLPPEAQVIATSLPKDLAERMASVAPLSEADLKKGLDKGIASNVEAAVQASMAPFAASLQGQTGGINTFNTMYQAANKAALSYVRQGMTPEKAAERVANGMVNDKYDFFGTYRVPKTLDTQAVSRGADRSLASIKADDLMLLPGLRGVTDETNLEQLREAVVGGGQWVPTNDESGLALTLNGYRVLGKDGNPIVRSWDELTADGLRQEESSASKIGRVRGLGITN</sequence>
<dbReference type="RefSeq" id="WP_280041941.1">
    <property type="nucleotide sequence ID" value="NZ_CP162607.1"/>
</dbReference>
<accession>A0AB39HVF5</accession>